<feature type="region of interest" description="Disordered" evidence="1">
    <location>
        <begin position="71"/>
        <end position="97"/>
    </location>
</feature>
<dbReference type="EnsemblPlants" id="OPUNC03G29100.1">
    <property type="protein sequence ID" value="OPUNC03G29100.1"/>
    <property type="gene ID" value="OPUNC03G29100"/>
</dbReference>
<protein>
    <submittedName>
        <fullName evidence="3">Uncharacterized protein</fullName>
    </submittedName>
</protein>
<dbReference type="OMA" id="VWIKKCH"/>
<feature type="transmembrane region" description="Helical" evidence="2">
    <location>
        <begin position="12"/>
        <end position="31"/>
    </location>
</feature>
<keyword evidence="2" id="KW-1133">Transmembrane helix</keyword>
<dbReference type="HOGENOM" id="CLU_2363418_0_0_1"/>
<dbReference type="Gramene" id="OPUNC03G29100.1">
    <property type="protein sequence ID" value="OPUNC03G29100.1"/>
    <property type="gene ID" value="OPUNC03G29100"/>
</dbReference>
<keyword evidence="2" id="KW-0812">Transmembrane</keyword>
<reference evidence="3" key="2">
    <citation type="submission" date="2018-05" db="EMBL/GenBank/DDBJ databases">
        <title>OpunRS2 (Oryza punctata Reference Sequence Version 2).</title>
        <authorList>
            <person name="Zhang J."/>
            <person name="Kudrna D."/>
            <person name="Lee S."/>
            <person name="Talag J."/>
            <person name="Welchert J."/>
            <person name="Wing R.A."/>
        </authorList>
    </citation>
    <scope>NUCLEOTIDE SEQUENCE [LARGE SCALE GENOMIC DNA]</scope>
</reference>
<feature type="transmembrane region" description="Helical" evidence="2">
    <location>
        <begin position="51"/>
        <end position="70"/>
    </location>
</feature>
<feature type="compositionally biased region" description="Gly residues" evidence="1">
    <location>
        <begin position="87"/>
        <end position="97"/>
    </location>
</feature>
<name>A0A0E0KI87_ORYPU</name>
<evidence type="ECO:0000313" key="3">
    <source>
        <dbReference type="EnsemblPlants" id="OPUNC03G29100.1"/>
    </source>
</evidence>
<sequence>MAVWIKKCHDQVAAAAALLMVFSVVATFHFHPLHARPVTASGSLHPTLMSYSILALATAPTTLAAAASGGEVLPKSSSSPSGCTNYGPGGGTICPPH</sequence>
<evidence type="ECO:0000256" key="2">
    <source>
        <dbReference type="SAM" id="Phobius"/>
    </source>
</evidence>
<evidence type="ECO:0000256" key="1">
    <source>
        <dbReference type="SAM" id="MobiDB-lite"/>
    </source>
</evidence>
<proteinExistence type="predicted"/>
<accession>A0A0E0KI87</accession>
<keyword evidence="2" id="KW-0472">Membrane</keyword>
<dbReference type="Proteomes" id="UP000026962">
    <property type="component" value="Chromosome 3"/>
</dbReference>
<evidence type="ECO:0000313" key="4">
    <source>
        <dbReference type="Proteomes" id="UP000026962"/>
    </source>
</evidence>
<dbReference type="AlphaFoldDB" id="A0A0E0KI87"/>
<reference evidence="3" key="1">
    <citation type="submission" date="2015-04" db="UniProtKB">
        <authorList>
            <consortium name="EnsemblPlants"/>
        </authorList>
    </citation>
    <scope>IDENTIFICATION</scope>
</reference>
<organism evidence="3">
    <name type="scientific">Oryza punctata</name>
    <name type="common">Red rice</name>
    <dbReference type="NCBI Taxonomy" id="4537"/>
    <lineage>
        <taxon>Eukaryota</taxon>
        <taxon>Viridiplantae</taxon>
        <taxon>Streptophyta</taxon>
        <taxon>Embryophyta</taxon>
        <taxon>Tracheophyta</taxon>
        <taxon>Spermatophyta</taxon>
        <taxon>Magnoliopsida</taxon>
        <taxon>Liliopsida</taxon>
        <taxon>Poales</taxon>
        <taxon>Poaceae</taxon>
        <taxon>BOP clade</taxon>
        <taxon>Oryzoideae</taxon>
        <taxon>Oryzeae</taxon>
        <taxon>Oryzinae</taxon>
        <taxon>Oryza</taxon>
    </lineage>
</organism>
<keyword evidence="4" id="KW-1185">Reference proteome</keyword>
<feature type="compositionally biased region" description="Polar residues" evidence="1">
    <location>
        <begin position="75"/>
        <end position="84"/>
    </location>
</feature>